<dbReference type="Proteomes" id="UP000316621">
    <property type="component" value="Chromosome 1"/>
</dbReference>
<keyword evidence="2" id="KW-1185">Reference proteome</keyword>
<accession>A0A4Y7IEI0</accession>
<protein>
    <submittedName>
        <fullName evidence="1">Uncharacterized protein</fullName>
    </submittedName>
</protein>
<proteinExistence type="predicted"/>
<name>A0A4Y7IEI0_PAPSO</name>
<reference evidence="1 2" key="1">
    <citation type="journal article" date="2018" name="Science">
        <title>The opium poppy genome and morphinan production.</title>
        <authorList>
            <person name="Guo L."/>
            <person name="Winzer T."/>
            <person name="Yang X."/>
            <person name="Li Y."/>
            <person name="Ning Z."/>
            <person name="He Z."/>
            <person name="Teodor R."/>
            <person name="Lu Y."/>
            <person name="Bowser T.A."/>
            <person name="Graham I.A."/>
            <person name="Ye K."/>
        </authorList>
    </citation>
    <scope>NUCLEOTIDE SEQUENCE [LARGE SCALE GENOMIC DNA]</scope>
    <source>
        <strain evidence="2">cv. HN1</strain>
        <tissue evidence="1">Leaves</tissue>
    </source>
</reference>
<gene>
    <name evidence="1" type="ORF">C5167_039404</name>
</gene>
<dbReference type="EMBL" id="CM010715">
    <property type="protein sequence ID" value="RZC46456.1"/>
    <property type="molecule type" value="Genomic_DNA"/>
</dbReference>
<evidence type="ECO:0000313" key="2">
    <source>
        <dbReference type="Proteomes" id="UP000316621"/>
    </source>
</evidence>
<sequence length="62" mass="6436">MLVGGGGNRWLVVGVGCNQTDIFVAPLGPYSGSDTAFSPNLLTANHLLLRKLPGQIKALKGT</sequence>
<evidence type="ECO:0000313" key="1">
    <source>
        <dbReference type="EMBL" id="RZC46456.1"/>
    </source>
</evidence>
<dbReference type="Gramene" id="RZC46456">
    <property type="protein sequence ID" value="RZC46456"/>
    <property type="gene ID" value="C5167_039404"/>
</dbReference>
<dbReference type="AlphaFoldDB" id="A0A4Y7IEI0"/>
<organism evidence="1 2">
    <name type="scientific">Papaver somniferum</name>
    <name type="common">Opium poppy</name>
    <dbReference type="NCBI Taxonomy" id="3469"/>
    <lineage>
        <taxon>Eukaryota</taxon>
        <taxon>Viridiplantae</taxon>
        <taxon>Streptophyta</taxon>
        <taxon>Embryophyta</taxon>
        <taxon>Tracheophyta</taxon>
        <taxon>Spermatophyta</taxon>
        <taxon>Magnoliopsida</taxon>
        <taxon>Ranunculales</taxon>
        <taxon>Papaveraceae</taxon>
        <taxon>Papaveroideae</taxon>
        <taxon>Papaver</taxon>
    </lineage>
</organism>